<protein>
    <recommendedName>
        <fullName evidence="6">Translation initiation factor eIF2B subunit epsilon</fullName>
    </recommendedName>
    <alternativeName>
        <fullName evidence="7">eIF2B GDP-GTP exchange factor subunit epsilon</fullName>
    </alternativeName>
</protein>
<evidence type="ECO:0000256" key="6">
    <source>
        <dbReference type="ARBA" id="ARBA00044144"/>
    </source>
</evidence>
<keyword evidence="3" id="KW-0963">Cytoplasm</keyword>
<dbReference type="GO" id="GO:0005851">
    <property type="term" value="C:eukaryotic translation initiation factor 2B complex"/>
    <property type="evidence" value="ECO:0007669"/>
    <property type="project" value="TreeGrafter"/>
</dbReference>
<name>A0A2P2I1T0_9CRUS</name>
<evidence type="ECO:0000256" key="2">
    <source>
        <dbReference type="ARBA" id="ARBA00007878"/>
    </source>
</evidence>
<evidence type="ECO:0000256" key="9">
    <source>
        <dbReference type="SAM" id="MobiDB-lite"/>
    </source>
</evidence>
<evidence type="ECO:0000256" key="5">
    <source>
        <dbReference type="ARBA" id="ARBA00022917"/>
    </source>
</evidence>
<dbReference type="InterPro" id="IPR029044">
    <property type="entry name" value="Nucleotide-diphossugar_trans"/>
</dbReference>
<dbReference type="Pfam" id="PF25084">
    <property type="entry name" value="LbH_EIF2B"/>
    <property type="match status" value="1"/>
</dbReference>
<evidence type="ECO:0000256" key="7">
    <source>
        <dbReference type="ARBA" id="ARBA00044345"/>
    </source>
</evidence>
<dbReference type="InterPro" id="IPR003307">
    <property type="entry name" value="W2_domain"/>
</dbReference>
<dbReference type="PANTHER" id="PTHR45887">
    <property type="entry name" value="TRANSLATION INITIATION FACTOR EIF-2B SUBUNIT EPSILON"/>
    <property type="match status" value="1"/>
</dbReference>
<dbReference type="InterPro" id="IPR051956">
    <property type="entry name" value="eIF2B_epsilon"/>
</dbReference>
<dbReference type="EMBL" id="IACT01000233">
    <property type="protein sequence ID" value="LAC19664.1"/>
    <property type="molecule type" value="mRNA"/>
</dbReference>
<dbReference type="Pfam" id="PF02020">
    <property type="entry name" value="W2"/>
    <property type="match status" value="1"/>
</dbReference>
<dbReference type="GO" id="GO:0031369">
    <property type="term" value="F:translation initiation factor binding"/>
    <property type="evidence" value="ECO:0007669"/>
    <property type="project" value="InterPro"/>
</dbReference>
<evidence type="ECO:0000313" key="11">
    <source>
        <dbReference type="EMBL" id="LAB67995.1"/>
    </source>
</evidence>
<dbReference type="SUPFAM" id="SSF48371">
    <property type="entry name" value="ARM repeat"/>
    <property type="match status" value="1"/>
</dbReference>
<keyword evidence="5" id="KW-0648">Protein biosynthesis</keyword>
<dbReference type="AlphaFoldDB" id="A0A2P2I1T0"/>
<evidence type="ECO:0000256" key="8">
    <source>
        <dbReference type="ARBA" id="ARBA00046432"/>
    </source>
</evidence>
<organism evidence="11">
    <name type="scientific">Hirondellea gigas</name>
    <dbReference type="NCBI Taxonomy" id="1518452"/>
    <lineage>
        <taxon>Eukaryota</taxon>
        <taxon>Metazoa</taxon>
        <taxon>Ecdysozoa</taxon>
        <taxon>Arthropoda</taxon>
        <taxon>Crustacea</taxon>
        <taxon>Multicrustacea</taxon>
        <taxon>Malacostraca</taxon>
        <taxon>Eumalacostraca</taxon>
        <taxon>Peracarida</taxon>
        <taxon>Amphipoda</taxon>
        <taxon>Amphilochidea</taxon>
        <taxon>Lysianassida</taxon>
        <taxon>Lysianassidira</taxon>
        <taxon>Lysianassoidea</taxon>
        <taxon>Lysianassidae</taxon>
        <taxon>Hirondellea</taxon>
    </lineage>
</organism>
<evidence type="ECO:0000256" key="1">
    <source>
        <dbReference type="ARBA" id="ARBA00004514"/>
    </source>
</evidence>
<evidence type="ECO:0000256" key="4">
    <source>
        <dbReference type="ARBA" id="ARBA00022540"/>
    </source>
</evidence>
<dbReference type="InterPro" id="IPR056764">
    <property type="entry name" value="LbH_EIF2B3/5"/>
</dbReference>
<evidence type="ECO:0000259" key="10">
    <source>
        <dbReference type="PROSITE" id="PS51363"/>
    </source>
</evidence>
<dbReference type="GO" id="GO:0005085">
    <property type="term" value="F:guanyl-nucleotide exchange factor activity"/>
    <property type="evidence" value="ECO:0007669"/>
    <property type="project" value="InterPro"/>
</dbReference>
<dbReference type="InterPro" id="IPR016024">
    <property type="entry name" value="ARM-type_fold"/>
</dbReference>
<dbReference type="PROSITE" id="PS51363">
    <property type="entry name" value="W2"/>
    <property type="match status" value="1"/>
</dbReference>
<evidence type="ECO:0000256" key="3">
    <source>
        <dbReference type="ARBA" id="ARBA00022490"/>
    </source>
</evidence>
<comment type="similarity">
    <text evidence="2">Belongs to the eIF-2B gamma/epsilon subunits family.</text>
</comment>
<dbReference type="CDD" id="cd11558">
    <property type="entry name" value="W2_eIF2B_epsilon"/>
    <property type="match status" value="1"/>
</dbReference>
<dbReference type="Gene3D" id="1.25.40.180">
    <property type="match status" value="1"/>
</dbReference>
<keyword evidence="4 11" id="KW-0396">Initiation factor</keyword>
<feature type="region of interest" description="Disordered" evidence="9">
    <location>
        <begin position="510"/>
        <end position="529"/>
    </location>
</feature>
<feature type="domain" description="W2" evidence="10">
    <location>
        <begin position="541"/>
        <end position="722"/>
    </location>
</feature>
<dbReference type="Gene3D" id="2.160.10.10">
    <property type="entry name" value="Hexapeptide repeat proteins"/>
    <property type="match status" value="1"/>
</dbReference>
<dbReference type="PANTHER" id="PTHR45887:SF1">
    <property type="entry name" value="TRANSLATION INITIATION FACTOR EIF-2B SUBUNIT EPSILON"/>
    <property type="match status" value="1"/>
</dbReference>
<dbReference type="InterPro" id="IPR011004">
    <property type="entry name" value="Trimer_LpxA-like_sf"/>
</dbReference>
<dbReference type="InterPro" id="IPR044123">
    <property type="entry name" value="W2_eIF2B_epsilon"/>
</dbReference>
<proteinExistence type="evidence at transcript level"/>
<dbReference type="Gene3D" id="3.90.550.10">
    <property type="entry name" value="Spore Coat Polysaccharide Biosynthesis Protein SpsA, Chain A"/>
    <property type="match status" value="1"/>
</dbReference>
<dbReference type="SUPFAM" id="SSF53448">
    <property type="entry name" value="Nucleotide-diphospho-sugar transferases"/>
    <property type="match status" value="1"/>
</dbReference>
<dbReference type="SUPFAM" id="SSF51161">
    <property type="entry name" value="Trimeric LpxA-like enzymes"/>
    <property type="match status" value="1"/>
</dbReference>
<comment type="subcellular location">
    <subcellularLocation>
        <location evidence="1">Cytoplasm</location>
        <location evidence="1">Cytosol</location>
    </subcellularLocation>
</comment>
<comment type="subunit">
    <text evidence="8">Component of the translation initiation factor 2B (eIF2B) complex which is a heterodecamer of two sets of five different subunits: alpha, beta, gamma, delta and epsilon. Subunits alpha, beta and delta comprise a regulatory subcomplex and subunits epsilon and gamma comprise a catalytic subcomplex. Within the complex, the hexameric regulatory complex resides at the center, with the two heterodimeric catalytic subcomplexes bound on opposite sides.</text>
</comment>
<dbReference type="GO" id="GO:0003743">
    <property type="term" value="F:translation initiation factor activity"/>
    <property type="evidence" value="ECO:0007669"/>
    <property type="project" value="UniProtKB-KW"/>
</dbReference>
<evidence type="ECO:0000313" key="12">
    <source>
        <dbReference type="EMBL" id="LAC19664.1"/>
    </source>
</evidence>
<reference evidence="11" key="2">
    <citation type="journal article" date="2018" name="Biosci. Biotechnol. Biochem.">
        <title>Polysaccharide hydrolase of the hadal zone amphipods Hirondellea gigas.</title>
        <authorList>
            <person name="Kobayashi H."/>
            <person name="Nagahama T."/>
            <person name="Arai W."/>
            <person name="Sasagawa Y."/>
            <person name="Umeda M."/>
            <person name="Hayashi T."/>
            <person name="Nikaido I."/>
            <person name="Watanabe H."/>
            <person name="Oguri K."/>
            <person name="Kitazato H."/>
            <person name="Fujioka K."/>
            <person name="Kido Y."/>
            <person name="Takami H."/>
        </authorList>
    </citation>
    <scope>NUCLEOTIDE SEQUENCE</scope>
    <source>
        <tissue evidence="11">Whole body</tissue>
    </source>
</reference>
<dbReference type="SMART" id="SM00515">
    <property type="entry name" value="eIF5C"/>
    <property type="match status" value="1"/>
</dbReference>
<reference evidence="12" key="1">
    <citation type="submission" date="2017-11" db="EMBL/GenBank/DDBJ databases">
        <title>The sensing device of the deep-sea amphipod.</title>
        <authorList>
            <person name="Kobayashi H."/>
            <person name="Nagahama T."/>
            <person name="Arai W."/>
            <person name="Sasagawa Y."/>
            <person name="Umeda M."/>
            <person name="Hayashi T."/>
            <person name="Nikaido I."/>
            <person name="Watanabe H."/>
            <person name="Oguri K."/>
            <person name="Kitazato H."/>
            <person name="Fujioka K."/>
            <person name="Kido Y."/>
            <person name="Takami H."/>
        </authorList>
    </citation>
    <scope>NUCLEOTIDE SEQUENCE</scope>
    <source>
        <tissue evidence="12">Whole body</tissue>
    </source>
</reference>
<sequence length="727" mass="82438">MSPTHSSVFERKEILQAVIIAESFDNQFDPVTREIPKVLLPLVNTPLLCYNLVWLHRCGIEDVVIYCRATPHSALIKKHVSLLLERRQWSSMTVRVFATDDIRSTGDALRDLYAKRIIVNDFILMRGDTIGNLDLERMLAIHKSNKQHDPKVALTCLFMPVELSNEDDVQLPQASQNSKDSKQNYSSLRVSTITDMRGKILTYERHRRGSDLMFPTYLAYSHPKLVITAQMPDPSISICGCDLPGLFADSFDCNSLHSMIRSLIQPDDLNECSVYQYVVRHGYATTVATWRDYERVSMGIIQRKWYPLVPEVSMTTGRHRYLHDSFVNHYFTASSNVGYPTIQDRTMMRLQQFRIGVKVVCGEAMQVSTNCRLRSCCFGNHCTVEDNAQLDTVFVGDNCTIKSGCELRHCYLGNNVTLLPNTIIEPGCVVASGVTLGPDQTIKRATLLATKQIWQKLDEVEKPEKPVSVSANAVLFPRDSQEAEEGFTTNEDGQTLPIWGIKEDDFIFVPEEDDSNSSSSGGAEDGGADVIDAAGQQNEMDEDERIELQFKHEVMESLVLSIKDTTNASNVAIEINASRYAYNIKLEHMQLIVLKGVLLCYEEAKTGEEYTESSEWPAWPTLKQGIHRYKDVLQKYLKTNVDFLNTFERMASEDERVLATATKVLYELNQELELLDDGFLLHWFRQGGASKDTDNPSFVKLKQTVSEFLTWLENAEEESSEEDEDED</sequence>
<dbReference type="EMBL" id="IACF01002337">
    <property type="protein sequence ID" value="LAB67995.1"/>
    <property type="molecule type" value="mRNA"/>
</dbReference>
<accession>A0A2P2I1T0</accession>